<dbReference type="EMBL" id="FMBA01000083">
    <property type="protein sequence ID" value="SCC32233.1"/>
    <property type="molecule type" value="Genomic_DNA"/>
</dbReference>
<dbReference type="AlphaFoldDB" id="A0A1C4DLG6"/>
<evidence type="ECO:0008006" key="3">
    <source>
        <dbReference type="Google" id="ProtNLM"/>
    </source>
</evidence>
<organism evidence="1 2">
    <name type="scientific">Gilliamella intestini</name>
    <dbReference type="NCBI Taxonomy" id="1798183"/>
    <lineage>
        <taxon>Bacteria</taxon>
        <taxon>Pseudomonadati</taxon>
        <taxon>Pseudomonadota</taxon>
        <taxon>Gammaproteobacteria</taxon>
        <taxon>Orbales</taxon>
        <taxon>Orbaceae</taxon>
        <taxon>Gilliamella</taxon>
    </lineage>
</organism>
<sequence length="48" mass="5218">MNQTAKIIKPKLGLLELAKQLGNVQQACKVMGYSEIVIIALKNCMSKG</sequence>
<protein>
    <recommendedName>
        <fullName evidence="3">Transposase</fullName>
    </recommendedName>
</protein>
<evidence type="ECO:0000313" key="1">
    <source>
        <dbReference type="EMBL" id="SCC32233.1"/>
    </source>
</evidence>
<evidence type="ECO:0000313" key="2">
    <source>
        <dbReference type="Proteomes" id="UP000199698"/>
    </source>
</evidence>
<name>A0A1C4DLG6_9GAMM</name>
<proteinExistence type="predicted"/>
<dbReference type="Proteomes" id="UP000199698">
    <property type="component" value="Unassembled WGS sequence"/>
</dbReference>
<keyword evidence="2" id="KW-1185">Reference proteome</keyword>
<reference evidence="2" key="1">
    <citation type="submission" date="2016-08" db="EMBL/GenBank/DDBJ databases">
        <authorList>
            <person name="Varghese N."/>
            <person name="Submissions Spin"/>
        </authorList>
    </citation>
    <scope>NUCLEOTIDE SEQUENCE [LARGE SCALE GENOMIC DNA]</scope>
    <source>
        <strain evidence="2">R-53144</strain>
    </source>
</reference>
<accession>A0A1C4DLG6</accession>
<gene>
    <name evidence="1" type="ORF">GA0061080_10833</name>
</gene>